<feature type="chain" id="PRO_5035471858" description="Ig-like domain-containing protein" evidence="4">
    <location>
        <begin position="20"/>
        <end position="302"/>
    </location>
</feature>
<evidence type="ECO:0000256" key="3">
    <source>
        <dbReference type="ARBA" id="ARBA00023157"/>
    </source>
</evidence>
<feature type="non-terminal residue" evidence="6">
    <location>
        <position position="302"/>
    </location>
</feature>
<evidence type="ECO:0000313" key="6">
    <source>
        <dbReference type="EMBL" id="CAH0714240.1"/>
    </source>
</evidence>
<evidence type="ECO:0000256" key="2">
    <source>
        <dbReference type="ARBA" id="ARBA00022989"/>
    </source>
</evidence>
<accession>A0A8J9Y5M8</accession>
<evidence type="ECO:0000313" key="7">
    <source>
        <dbReference type="Proteomes" id="UP000838878"/>
    </source>
</evidence>
<protein>
    <recommendedName>
        <fullName evidence="5">Ig-like domain-containing protein</fullName>
    </recommendedName>
</protein>
<dbReference type="Pfam" id="PF07686">
    <property type="entry name" value="V-set"/>
    <property type="match status" value="1"/>
</dbReference>
<evidence type="ECO:0000256" key="4">
    <source>
        <dbReference type="SAM" id="SignalP"/>
    </source>
</evidence>
<dbReference type="InterPro" id="IPR036179">
    <property type="entry name" value="Ig-like_dom_sf"/>
</dbReference>
<keyword evidence="7" id="KW-1185">Reference proteome</keyword>
<keyword evidence="2" id="KW-1133">Transmembrane helix</keyword>
<proteinExistence type="predicted"/>
<feature type="signal peptide" evidence="4">
    <location>
        <begin position="1"/>
        <end position="19"/>
    </location>
</feature>
<dbReference type="PANTHER" id="PTHR21261">
    <property type="entry name" value="BEAT PROTEIN"/>
    <property type="match status" value="1"/>
</dbReference>
<dbReference type="Pfam" id="PF08205">
    <property type="entry name" value="C2-set_2"/>
    <property type="match status" value="1"/>
</dbReference>
<dbReference type="Gene3D" id="2.60.40.10">
    <property type="entry name" value="Immunoglobulins"/>
    <property type="match status" value="2"/>
</dbReference>
<dbReference type="AlphaFoldDB" id="A0A8J9Y5M8"/>
<gene>
    <name evidence="6" type="ORF">BINO364_LOCUS1315</name>
</gene>
<evidence type="ECO:0000259" key="5">
    <source>
        <dbReference type="PROSITE" id="PS50835"/>
    </source>
</evidence>
<dbReference type="InterPro" id="IPR007110">
    <property type="entry name" value="Ig-like_dom"/>
</dbReference>
<dbReference type="Proteomes" id="UP000838878">
    <property type="component" value="Chromosome 1"/>
</dbReference>
<organism evidence="6 7">
    <name type="scientific">Brenthis ino</name>
    <name type="common">lesser marbled fritillary</name>
    <dbReference type="NCBI Taxonomy" id="405034"/>
    <lineage>
        <taxon>Eukaryota</taxon>
        <taxon>Metazoa</taxon>
        <taxon>Ecdysozoa</taxon>
        <taxon>Arthropoda</taxon>
        <taxon>Hexapoda</taxon>
        <taxon>Insecta</taxon>
        <taxon>Pterygota</taxon>
        <taxon>Neoptera</taxon>
        <taxon>Endopterygota</taxon>
        <taxon>Lepidoptera</taxon>
        <taxon>Glossata</taxon>
        <taxon>Ditrysia</taxon>
        <taxon>Papilionoidea</taxon>
        <taxon>Nymphalidae</taxon>
        <taxon>Heliconiinae</taxon>
        <taxon>Argynnini</taxon>
        <taxon>Brenthis</taxon>
    </lineage>
</organism>
<evidence type="ECO:0000256" key="1">
    <source>
        <dbReference type="ARBA" id="ARBA00022692"/>
    </source>
</evidence>
<keyword evidence="1" id="KW-0812">Transmembrane</keyword>
<keyword evidence="3" id="KW-1015">Disulfide bond</keyword>
<keyword evidence="2" id="KW-0472">Membrane</keyword>
<feature type="domain" description="Ig-like" evidence="5">
    <location>
        <begin position="18"/>
        <end position="119"/>
    </location>
</feature>
<dbReference type="InterPro" id="IPR013162">
    <property type="entry name" value="CD80_C2-set"/>
</dbReference>
<dbReference type="OrthoDB" id="10015491at2759"/>
<dbReference type="SUPFAM" id="SSF48726">
    <property type="entry name" value="Immunoglobulin"/>
    <property type="match status" value="1"/>
</dbReference>
<sequence length="302" mass="34622">MCSALVILLLLWKHDFVESLRILELRVPGHVEEGGQALLGCQFDLEDDRLYSVNWYKDDQEFYRFVPTNSEPTSYFPVPGVIVNMARSSSTVVALEHLTKDSGGRYRCEVSGEAPYFVTVFDVKDVKVYLLPNNVPRMTEIKNEYEIGDTLKVNCTSSRSRPRAQVKWLVNNQSAPESYLRGPWEWKSRERPDARVTTVELNFILMPYHFHEGVLTIECQVTLAPLYHDKIVRHILRIEPAPVDEASDAIQQIYEASVFSESHGQTPEAESQNNDYFRENSAGFKVTAWVILPSIVLVQLFF</sequence>
<feature type="domain" description="Ig-like" evidence="5">
    <location>
        <begin position="136"/>
        <end position="173"/>
    </location>
</feature>
<dbReference type="FunFam" id="2.60.40.10:FF:000437">
    <property type="entry name" value="Beat-IIIc, isoform A"/>
    <property type="match status" value="1"/>
</dbReference>
<dbReference type="PANTHER" id="PTHR21261:SF15">
    <property type="entry name" value="BEATEN PATH IIIA, ISOFORM D-RELATED"/>
    <property type="match status" value="1"/>
</dbReference>
<keyword evidence="4" id="KW-0732">Signal</keyword>
<dbReference type="PROSITE" id="PS50835">
    <property type="entry name" value="IG_LIKE"/>
    <property type="match status" value="2"/>
</dbReference>
<reference evidence="6" key="1">
    <citation type="submission" date="2021-12" db="EMBL/GenBank/DDBJ databases">
        <authorList>
            <person name="Martin H S."/>
        </authorList>
    </citation>
    <scope>NUCLEOTIDE SEQUENCE</scope>
</reference>
<dbReference type="InterPro" id="IPR013106">
    <property type="entry name" value="Ig_V-set"/>
</dbReference>
<dbReference type="EMBL" id="OV170221">
    <property type="protein sequence ID" value="CAH0714240.1"/>
    <property type="molecule type" value="Genomic_DNA"/>
</dbReference>
<dbReference type="InterPro" id="IPR013783">
    <property type="entry name" value="Ig-like_fold"/>
</dbReference>
<name>A0A8J9Y5M8_9NEOP</name>